<keyword evidence="3" id="KW-1185">Reference proteome</keyword>
<comment type="caution">
    <text evidence="2">The sequence shown here is derived from an EMBL/GenBank/DDBJ whole genome shotgun (WGS) entry which is preliminary data.</text>
</comment>
<evidence type="ECO:0000313" key="3">
    <source>
        <dbReference type="Proteomes" id="UP001375743"/>
    </source>
</evidence>
<organism evidence="2 3">
    <name type="scientific">Benzoatithermus flavus</name>
    <dbReference type="NCBI Taxonomy" id="3108223"/>
    <lineage>
        <taxon>Bacteria</taxon>
        <taxon>Pseudomonadati</taxon>
        <taxon>Pseudomonadota</taxon>
        <taxon>Alphaproteobacteria</taxon>
        <taxon>Geminicoccales</taxon>
        <taxon>Geminicoccaceae</taxon>
        <taxon>Benzoatithermus</taxon>
    </lineage>
</organism>
<gene>
    <name evidence="2" type="ORF">U1T56_23865</name>
</gene>
<sequence>MTKFNRPTSVSRTMQAICAAIVALTDAFCDQHPNAGGHVRRGGGDSGWVCGGRRSGGPGW</sequence>
<evidence type="ECO:0000256" key="1">
    <source>
        <dbReference type="SAM" id="MobiDB-lite"/>
    </source>
</evidence>
<protein>
    <submittedName>
        <fullName evidence="2">Uncharacterized protein</fullName>
    </submittedName>
</protein>
<feature type="non-terminal residue" evidence="2">
    <location>
        <position position="60"/>
    </location>
</feature>
<feature type="compositionally biased region" description="Gly residues" evidence="1">
    <location>
        <begin position="44"/>
        <end position="60"/>
    </location>
</feature>
<reference evidence="2 3" key="1">
    <citation type="submission" date="2024-01" db="EMBL/GenBank/DDBJ databases">
        <title>Multi-omics insights into the function and evolution of sodium benzoate biodegradation pathways in Benzoatithermus flavus gen. nov., sp. nov. from hot spring.</title>
        <authorList>
            <person name="Hu C.-J."/>
            <person name="Li W.-J."/>
        </authorList>
    </citation>
    <scope>NUCLEOTIDE SEQUENCE [LARGE SCALE GENOMIC DNA]</scope>
    <source>
        <strain evidence="2 3">SYSU G07066</strain>
    </source>
</reference>
<evidence type="ECO:0000313" key="2">
    <source>
        <dbReference type="EMBL" id="MEK0086190.1"/>
    </source>
</evidence>
<accession>A0ABU8Y0K0</accession>
<name>A0ABU8Y0K0_9PROT</name>
<feature type="region of interest" description="Disordered" evidence="1">
    <location>
        <begin position="34"/>
        <end position="60"/>
    </location>
</feature>
<proteinExistence type="predicted"/>
<dbReference type="Proteomes" id="UP001375743">
    <property type="component" value="Unassembled WGS sequence"/>
</dbReference>
<dbReference type="EMBL" id="JBBLZC010000060">
    <property type="protein sequence ID" value="MEK0086190.1"/>
    <property type="molecule type" value="Genomic_DNA"/>
</dbReference>